<dbReference type="Pfam" id="PF21722">
    <property type="entry name" value="Gly_rich_2"/>
    <property type="match status" value="1"/>
</dbReference>
<evidence type="ECO:0000259" key="2">
    <source>
        <dbReference type="Pfam" id="PF21722"/>
    </source>
</evidence>
<accession>A0A7S6NYC5</accession>
<sequence length="688" mass="68812">MPIGGSATELNITGAKLKVAGGVQVAGSLSYTTDATGFGSVTAQIDNNNTLNITSGKNTGVAKIERSTAATITAITHTNVNNNTTIHLALKNTATSKGVFITLGTFSTDDTVKVNYTDNYLIGPGETGMVTLRKVNGVLSLFVREMFTSKATNFDNTDNSPFYIKDGVNYKYPLYKFAGSGLTSEVIQGTEYFRPSTGITTQTRPPKGLPENVVSPTGTLKIGNDNSGTTIYYDVYGVSDNFNYGSIYRSSTKKVSFVIENGQASGSFTDSGVSTGQSYSLYIDGTDTSVSDTISFSGFNGTLAFHHDTFANGGDPYGDGSVTAAAAKGHVYSDTAASSTYGWGTLTTPSYDSSEGTTTYTWTPTSGFTGTQTLLVAGGGGGGGNYFTCGGGGAGGYVYYASQDHTGAKTIVIGDGGSGGDNSTGVNGKDTTFTGLTTAVGGGFGSAYTYTTGGSGGSGGGGGYNGSNGNSNASGQGHSGAGSSGAEYAGGGGGGGGSAGSTTTGGQGKDYTSVFGTSYGDKGFFVSGGGGCGRGGGYAYPGGGGQGRGQTTTTLSRSDLDIDGQKHTGGGGGAWANVNNGTNKAGKGGSGIVLVKTTTGTLKNIPKVTGISFTSSNIVFTVQQDSGNSITHVKYTINGGSEVSTAVGTLSVAHSLSASAAISVVAWAVDTSGNQLGVKKTVTGTVPS</sequence>
<evidence type="ECO:0000313" key="3">
    <source>
        <dbReference type="EMBL" id="QOR60368.1"/>
    </source>
</evidence>
<protein>
    <recommendedName>
        <fullName evidence="2">Glycine-rich domain-containing protein</fullName>
    </recommendedName>
</protein>
<organism evidence="3">
    <name type="scientific">Bathycoccus sp. RCC716 virus 2</name>
    <dbReference type="NCBI Taxonomy" id="2530039"/>
    <lineage>
        <taxon>Viruses</taxon>
        <taxon>Varidnaviria</taxon>
        <taxon>Bamfordvirae</taxon>
        <taxon>Nucleocytoviricota</taxon>
        <taxon>Megaviricetes</taxon>
        <taxon>Algavirales</taxon>
        <taxon>Phycodnaviridae</taxon>
        <taxon>Prasinovirus</taxon>
    </lineage>
</organism>
<proteinExistence type="predicted"/>
<feature type="domain" description="Glycine-rich" evidence="2">
    <location>
        <begin position="358"/>
        <end position="596"/>
    </location>
</feature>
<evidence type="ECO:0000256" key="1">
    <source>
        <dbReference type="SAM" id="MobiDB-lite"/>
    </source>
</evidence>
<name>A0A7S6NYC5_9PHYC</name>
<feature type="compositionally biased region" description="Gly residues" evidence="1">
    <location>
        <begin position="477"/>
        <end position="505"/>
    </location>
</feature>
<dbReference type="InterPro" id="IPR049304">
    <property type="entry name" value="Gly_rich_dom"/>
</dbReference>
<reference evidence="3" key="1">
    <citation type="submission" date="2019-02" db="EMBL/GenBank/DDBJ databases">
        <authorList>
            <person name="Bachy C."/>
            <person name="Yung C.-M."/>
            <person name="Roux S."/>
            <person name="Sullivan M.B."/>
            <person name="Worden A.Z."/>
        </authorList>
    </citation>
    <scope>NUCLEOTIDE SEQUENCE</scope>
    <source>
        <strain evidence="3">BII-V2</strain>
    </source>
</reference>
<feature type="region of interest" description="Disordered" evidence="1">
    <location>
        <begin position="469"/>
        <end position="505"/>
    </location>
</feature>
<dbReference type="EMBL" id="MK522038">
    <property type="protein sequence ID" value="QOR60368.1"/>
    <property type="molecule type" value="Genomic_DNA"/>
</dbReference>